<reference evidence="1 2" key="1">
    <citation type="submission" date="2021-07" db="EMBL/GenBank/DDBJ databases">
        <authorList>
            <consortium name="Genoscope - CEA"/>
            <person name="William W."/>
        </authorList>
    </citation>
    <scope>NUCLEOTIDE SEQUENCE [LARGE SCALE GENOMIC DNA]</scope>
</reference>
<sequence length="106" mass="11769">RVRVEVRHGVRWRVRARTGADGPLLCCSVQVFESVVQSDDSLRHARGSGLGFCFRKSLVLCNSSSSGFAARREDSQIVISAVFVPGCRGLHRSYIADKVHGLWRLL</sequence>
<evidence type="ECO:0000313" key="2">
    <source>
        <dbReference type="Proteomes" id="UP000694005"/>
    </source>
</evidence>
<dbReference type="Gramene" id="A10p26560.2_BraZ1">
    <property type="protein sequence ID" value="A10p26560.2_BraZ1.CDS.1"/>
    <property type="gene ID" value="A10g26560.2_BraZ1"/>
</dbReference>
<accession>A0A8D9MJ50</accession>
<dbReference type="EMBL" id="LS974626">
    <property type="protein sequence ID" value="CAG7911410.1"/>
    <property type="molecule type" value="Genomic_DNA"/>
</dbReference>
<protein>
    <submittedName>
        <fullName evidence="1">Uncharacterized protein</fullName>
    </submittedName>
</protein>
<feature type="non-terminal residue" evidence="1">
    <location>
        <position position="1"/>
    </location>
</feature>
<dbReference type="AlphaFoldDB" id="A0A8D9MJ50"/>
<dbReference type="Proteomes" id="UP000694005">
    <property type="component" value="Chromosome A10"/>
</dbReference>
<proteinExistence type="predicted"/>
<gene>
    <name evidence="1" type="ORF">BRAPAZ1V2_A10P26560.2</name>
</gene>
<name>A0A8D9MJ50_BRACM</name>
<organism evidence="1 2">
    <name type="scientific">Brassica campestris</name>
    <name type="common">Field mustard</name>
    <dbReference type="NCBI Taxonomy" id="3711"/>
    <lineage>
        <taxon>Eukaryota</taxon>
        <taxon>Viridiplantae</taxon>
        <taxon>Streptophyta</taxon>
        <taxon>Embryophyta</taxon>
        <taxon>Tracheophyta</taxon>
        <taxon>Spermatophyta</taxon>
        <taxon>Magnoliopsida</taxon>
        <taxon>eudicotyledons</taxon>
        <taxon>Gunneridae</taxon>
        <taxon>Pentapetalae</taxon>
        <taxon>rosids</taxon>
        <taxon>malvids</taxon>
        <taxon>Brassicales</taxon>
        <taxon>Brassicaceae</taxon>
        <taxon>Brassiceae</taxon>
        <taxon>Brassica</taxon>
    </lineage>
</organism>
<evidence type="ECO:0000313" key="1">
    <source>
        <dbReference type="EMBL" id="CAG7911410.1"/>
    </source>
</evidence>